<protein>
    <submittedName>
        <fullName evidence="5">N-acetyltransferase</fullName>
    </submittedName>
</protein>
<evidence type="ECO:0000313" key="6">
    <source>
        <dbReference type="EMBL" id="MBF4436136.1"/>
    </source>
</evidence>
<dbReference type="SUPFAM" id="SSF55729">
    <property type="entry name" value="Acyl-CoA N-acyltransferases (Nat)"/>
    <property type="match status" value="1"/>
</dbReference>
<accession>A0A1Q1J0C7</accession>
<evidence type="ECO:0000256" key="1">
    <source>
        <dbReference type="ARBA" id="ARBA00022679"/>
    </source>
</evidence>
<feature type="domain" description="N-acetyltransferase" evidence="3">
    <location>
        <begin position="4"/>
        <end position="145"/>
    </location>
</feature>
<dbReference type="Pfam" id="PF13508">
    <property type="entry name" value="Acetyltransf_7"/>
    <property type="match status" value="1"/>
</dbReference>
<dbReference type="EMBL" id="RDOM01000076">
    <property type="protein sequence ID" value="MBF4273953.1"/>
    <property type="molecule type" value="Genomic_DNA"/>
</dbReference>
<reference evidence="4 7" key="1">
    <citation type="submission" date="2018-12" db="EMBL/GenBank/DDBJ databases">
        <title>Characterization and Draft Genome of Vibrio anguillarum J360 Marine Pathogen Isolated from an Outbreak in Lumpfish (Cyclopterus lumpus).</title>
        <authorList>
            <person name="Vasquez J.I."/>
            <person name="Cao T."/>
            <person name="Chakraborty S."/>
            <person name="Gnanagobal H."/>
            <person name="Wescot J."/>
            <person name="Boyce D."/>
            <person name="Santander J."/>
        </authorList>
    </citation>
    <scope>NUCLEOTIDE SEQUENCE [LARGE SCALE GENOMIC DNA]</scope>
    <source>
        <strain evidence="4 7">J360</strain>
    </source>
</reference>
<evidence type="ECO:0000313" key="4">
    <source>
        <dbReference type="EMBL" id="AZS25138.1"/>
    </source>
</evidence>
<dbReference type="AlphaFoldDB" id="A0A1Q1J0C7"/>
<dbReference type="EMBL" id="CP034672">
    <property type="protein sequence ID" value="AZS25138.1"/>
    <property type="molecule type" value="Genomic_DNA"/>
</dbReference>
<dbReference type="PANTHER" id="PTHR43800:SF1">
    <property type="entry name" value="PEPTIDYL-LYSINE N-ACETYLTRANSFERASE YJAB"/>
    <property type="match status" value="1"/>
</dbReference>
<evidence type="ECO:0000313" key="8">
    <source>
        <dbReference type="Proteomes" id="UP000722957"/>
    </source>
</evidence>
<dbReference type="Proteomes" id="UP000786185">
    <property type="component" value="Unassembled WGS sequence"/>
</dbReference>
<reference evidence="5 8" key="2">
    <citation type="journal article" date="2021" name="PeerJ">
        <title>Analysis of 44 Vibrio anguillarum genomes reveals high genetic diversity.</title>
        <authorList>
            <person name="Hansen M.J."/>
            <person name="Dalsgaard I."/>
        </authorList>
    </citation>
    <scope>NUCLEOTIDE SEQUENCE [LARGE SCALE GENOMIC DNA]</scope>
    <source>
        <strain evidence="5 8">17-16730-2A</strain>
        <strain evidence="6">850617-1/1</strain>
    </source>
</reference>
<dbReference type="PROSITE" id="PS51186">
    <property type="entry name" value="GNAT"/>
    <property type="match status" value="1"/>
</dbReference>
<organism evidence="5 8">
    <name type="scientific">Vibrio anguillarum</name>
    <name type="common">Listonella anguillarum</name>
    <dbReference type="NCBI Taxonomy" id="55601"/>
    <lineage>
        <taxon>Bacteria</taxon>
        <taxon>Pseudomonadati</taxon>
        <taxon>Pseudomonadota</taxon>
        <taxon>Gammaproteobacteria</taxon>
        <taxon>Vibrionales</taxon>
        <taxon>Vibrionaceae</taxon>
        <taxon>Vibrio</taxon>
    </lineage>
</organism>
<dbReference type="CDD" id="cd04301">
    <property type="entry name" value="NAT_SF"/>
    <property type="match status" value="1"/>
</dbReference>
<dbReference type="Gene3D" id="3.40.630.30">
    <property type="match status" value="1"/>
</dbReference>
<dbReference type="OMA" id="DYCFAYA"/>
<proteinExistence type="predicted"/>
<evidence type="ECO:0000256" key="2">
    <source>
        <dbReference type="ARBA" id="ARBA00023315"/>
    </source>
</evidence>
<evidence type="ECO:0000259" key="3">
    <source>
        <dbReference type="PROSITE" id="PS51186"/>
    </source>
</evidence>
<dbReference type="Proteomes" id="UP000256923">
    <property type="component" value="Chromosome 1"/>
</dbReference>
<dbReference type="Proteomes" id="UP000722957">
    <property type="component" value="Unassembled WGS sequence"/>
</dbReference>
<gene>
    <name evidence="4" type="ORF">DYL72_08885</name>
    <name evidence="5" type="ORF">EAY07_18375</name>
    <name evidence="6" type="ORF">ERJ77_16715</name>
</gene>
<name>A0A1Q1J0C7_VIBAN</name>
<accession>A0A1E5FFG8</accession>
<dbReference type="InterPro" id="IPR016181">
    <property type="entry name" value="Acyl_CoA_acyltransferase"/>
</dbReference>
<sequence length="160" mass="18695">MDKLNSRHSTTDNYSKQEEMWQLQFDILPPIKLPLIKRMYKEHYPSAKARKDELCVIGTLDGQISAVVRFKNIDVYRLLTGMLVLPENQKKGIGSQLLNYCSENILNNQDYCFAYAHLEPFYARHGFHSIMTEELPIALMQRFERYVSSGKDLIPMRYLG</sequence>
<dbReference type="InterPro" id="IPR000182">
    <property type="entry name" value="GNAT_dom"/>
</dbReference>
<keyword evidence="1 4" id="KW-0808">Transferase</keyword>
<evidence type="ECO:0000313" key="5">
    <source>
        <dbReference type="EMBL" id="MBF4273953.1"/>
    </source>
</evidence>
<evidence type="ECO:0000313" key="7">
    <source>
        <dbReference type="Proteomes" id="UP000256923"/>
    </source>
</evidence>
<keyword evidence="2" id="KW-0012">Acyltransferase</keyword>
<dbReference type="EMBL" id="SCLC01000042">
    <property type="protein sequence ID" value="MBF4436136.1"/>
    <property type="molecule type" value="Genomic_DNA"/>
</dbReference>
<dbReference type="PANTHER" id="PTHR43800">
    <property type="entry name" value="PEPTIDYL-LYSINE N-ACETYLTRANSFERASE YJAB"/>
    <property type="match status" value="1"/>
</dbReference>
<dbReference type="RefSeq" id="WP_013857960.1">
    <property type="nucleotide sequence ID" value="NZ_AJYT02000080.1"/>
</dbReference>
<dbReference type="GO" id="GO:0016747">
    <property type="term" value="F:acyltransferase activity, transferring groups other than amino-acyl groups"/>
    <property type="evidence" value="ECO:0007669"/>
    <property type="project" value="InterPro"/>
</dbReference>